<evidence type="ECO:0000256" key="1">
    <source>
        <dbReference type="ARBA" id="ARBA00023015"/>
    </source>
</evidence>
<evidence type="ECO:0000256" key="2">
    <source>
        <dbReference type="ARBA" id="ARBA00023125"/>
    </source>
</evidence>
<dbReference type="OrthoDB" id="6462103at2"/>
<dbReference type="EMBL" id="AZDT01000006">
    <property type="protein sequence ID" value="KRK77446.1"/>
    <property type="molecule type" value="Genomic_DNA"/>
</dbReference>
<dbReference type="GeneID" id="84781788"/>
<dbReference type="InterPro" id="IPR036388">
    <property type="entry name" value="WH-like_DNA-bd_sf"/>
</dbReference>
<reference evidence="5 6" key="1">
    <citation type="journal article" date="2015" name="Genome Announc.">
        <title>Expanding the biotechnology potential of lactobacilli through comparative genomics of 213 strains and associated genera.</title>
        <authorList>
            <person name="Sun Z."/>
            <person name="Harris H.M."/>
            <person name="McCann A."/>
            <person name="Guo C."/>
            <person name="Argimon S."/>
            <person name="Zhang W."/>
            <person name="Yang X."/>
            <person name="Jeffery I.B."/>
            <person name="Cooney J.C."/>
            <person name="Kagawa T.F."/>
            <person name="Liu W."/>
            <person name="Song Y."/>
            <person name="Salvetti E."/>
            <person name="Wrobel A."/>
            <person name="Rasinkangas P."/>
            <person name="Parkhill J."/>
            <person name="Rea M.C."/>
            <person name="O'Sullivan O."/>
            <person name="Ritari J."/>
            <person name="Douillard F.P."/>
            <person name="Paul Ross R."/>
            <person name="Yang R."/>
            <person name="Briner A.E."/>
            <person name="Felis G.E."/>
            <person name="de Vos W.M."/>
            <person name="Barrangou R."/>
            <person name="Klaenhammer T.R."/>
            <person name="Caufield P.W."/>
            <person name="Cui Y."/>
            <person name="Zhang H."/>
            <person name="O'Toole P.W."/>
        </authorList>
    </citation>
    <scope>NUCLEOTIDE SEQUENCE [LARGE SCALE GENOMIC DNA]</scope>
    <source>
        <strain evidence="5 6">DSM 19117</strain>
    </source>
</reference>
<dbReference type="PRINTS" id="PR00598">
    <property type="entry name" value="HTHMARR"/>
</dbReference>
<dbReference type="Proteomes" id="UP000051162">
    <property type="component" value="Unassembled WGS sequence"/>
</dbReference>
<protein>
    <submittedName>
        <fullName evidence="5">MarR family transcriptional regulator</fullName>
    </submittedName>
</protein>
<organism evidence="5 6">
    <name type="scientific">Levilactobacillus namurensis DSM 19117</name>
    <dbReference type="NCBI Taxonomy" id="1423773"/>
    <lineage>
        <taxon>Bacteria</taxon>
        <taxon>Bacillati</taxon>
        <taxon>Bacillota</taxon>
        <taxon>Bacilli</taxon>
        <taxon>Lactobacillales</taxon>
        <taxon>Lactobacillaceae</taxon>
        <taxon>Levilactobacillus</taxon>
    </lineage>
</organism>
<keyword evidence="2" id="KW-0238">DNA-binding</keyword>
<proteinExistence type="predicted"/>
<comment type="caution">
    <text evidence="5">The sequence shown here is derived from an EMBL/GenBank/DDBJ whole genome shotgun (WGS) entry which is preliminary data.</text>
</comment>
<dbReference type="STRING" id="1423773.FD30_GL001961"/>
<keyword evidence="3" id="KW-0804">Transcription</keyword>
<accession>A0A0R1K1S1</accession>
<evidence type="ECO:0000313" key="6">
    <source>
        <dbReference type="Proteomes" id="UP000051162"/>
    </source>
</evidence>
<dbReference type="RefSeq" id="WP_056943544.1">
    <property type="nucleotide sequence ID" value="NZ_AZDT01000006.1"/>
</dbReference>
<name>A0A0R1K1S1_9LACO</name>
<dbReference type="AlphaFoldDB" id="A0A0R1K1S1"/>
<dbReference type="PANTHER" id="PTHR42756:SF2">
    <property type="entry name" value="MARR FAMILY REGULATORY PROTEIN"/>
    <property type="match status" value="1"/>
</dbReference>
<gene>
    <name evidence="5" type="ORF">FD30_GL001961</name>
</gene>
<dbReference type="Pfam" id="PF01047">
    <property type="entry name" value="MarR"/>
    <property type="match status" value="1"/>
</dbReference>
<keyword evidence="1" id="KW-0805">Transcription regulation</keyword>
<dbReference type="SUPFAM" id="SSF46785">
    <property type="entry name" value="Winged helix' DNA-binding domain"/>
    <property type="match status" value="1"/>
</dbReference>
<feature type="domain" description="HTH marR-type" evidence="4">
    <location>
        <begin position="1"/>
        <end position="133"/>
    </location>
</feature>
<evidence type="ECO:0000313" key="5">
    <source>
        <dbReference type="EMBL" id="KRK77446.1"/>
    </source>
</evidence>
<dbReference type="Gene3D" id="1.10.10.10">
    <property type="entry name" value="Winged helix-like DNA-binding domain superfamily/Winged helix DNA-binding domain"/>
    <property type="match status" value="1"/>
</dbReference>
<keyword evidence="6" id="KW-1185">Reference proteome</keyword>
<dbReference type="SMART" id="SM00347">
    <property type="entry name" value="HTH_MARR"/>
    <property type="match status" value="1"/>
</dbReference>
<dbReference type="PROSITE" id="PS50995">
    <property type="entry name" value="HTH_MARR_2"/>
    <property type="match status" value="1"/>
</dbReference>
<dbReference type="PATRIC" id="fig|1423773.3.peg.2007"/>
<dbReference type="GO" id="GO:0003677">
    <property type="term" value="F:DNA binding"/>
    <property type="evidence" value="ECO:0007669"/>
    <property type="project" value="UniProtKB-KW"/>
</dbReference>
<evidence type="ECO:0000256" key="3">
    <source>
        <dbReference type="ARBA" id="ARBA00023163"/>
    </source>
</evidence>
<evidence type="ECO:0000259" key="4">
    <source>
        <dbReference type="PROSITE" id="PS50995"/>
    </source>
</evidence>
<dbReference type="InterPro" id="IPR000835">
    <property type="entry name" value="HTH_MarR-typ"/>
</dbReference>
<dbReference type="GO" id="GO:0003700">
    <property type="term" value="F:DNA-binding transcription factor activity"/>
    <property type="evidence" value="ECO:0007669"/>
    <property type="project" value="InterPro"/>
</dbReference>
<sequence>MTEVLREIGMIARALDSISNVEFKQYALTKGQYLYLVRICEHPGIIQEQLSKLVMVDRTTVIRAVQRLADHALIEKRPDETNKKIRRLYPTEKARLIYQRITAEEAYSNRVALAGMTPDQVAQLTTLLHQARTNVTADWERVKHGGHRDY</sequence>
<dbReference type="InterPro" id="IPR036390">
    <property type="entry name" value="WH_DNA-bd_sf"/>
</dbReference>
<dbReference type="PANTHER" id="PTHR42756">
    <property type="entry name" value="TRANSCRIPTIONAL REGULATOR, MARR"/>
    <property type="match status" value="1"/>
</dbReference>